<dbReference type="EMBL" id="VIIS01000924">
    <property type="protein sequence ID" value="KAF0303658.1"/>
    <property type="molecule type" value="Genomic_DNA"/>
</dbReference>
<dbReference type="GO" id="GO:0005891">
    <property type="term" value="C:voltage-gated calcium channel complex"/>
    <property type="evidence" value="ECO:0007669"/>
    <property type="project" value="TreeGrafter"/>
</dbReference>
<evidence type="ECO:0000313" key="5">
    <source>
        <dbReference type="EMBL" id="KAF0303658.1"/>
    </source>
</evidence>
<dbReference type="Gene3D" id="3.40.50.410">
    <property type="entry name" value="von Willebrand factor, type A domain"/>
    <property type="match status" value="1"/>
</dbReference>
<feature type="chain" id="PRO_5025384565" evidence="3">
    <location>
        <begin position="34"/>
        <end position="1253"/>
    </location>
</feature>
<feature type="compositionally biased region" description="Low complexity" evidence="1">
    <location>
        <begin position="1211"/>
        <end position="1220"/>
    </location>
</feature>
<gene>
    <name evidence="5" type="primary">CACHD1_0</name>
    <name evidence="5" type="ORF">FJT64_024408</name>
</gene>
<organism evidence="5 6">
    <name type="scientific">Amphibalanus amphitrite</name>
    <name type="common">Striped barnacle</name>
    <name type="synonym">Balanus amphitrite</name>
    <dbReference type="NCBI Taxonomy" id="1232801"/>
    <lineage>
        <taxon>Eukaryota</taxon>
        <taxon>Metazoa</taxon>
        <taxon>Ecdysozoa</taxon>
        <taxon>Arthropoda</taxon>
        <taxon>Crustacea</taxon>
        <taxon>Multicrustacea</taxon>
        <taxon>Cirripedia</taxon>
        <taxon>Thoracica</taxon>
        <taxon>Thoracicalcarea</taxon>
        <taxon>Balanomorpha</taxon>
        <taxon>Balanoidea</taxon>
        <taxon>Balanidae</taxon>
        <taxon>Amphibalaninae</taxon>
        <taxon>Amphibalanus</taxon>
    </lineage>
</organism>
<dbReference type="Gene3D" id="3.30.450.20">
    <property type="entry name" value="PAS domain"/>
    <property type="match status" value="2"/>
</dbReference>
<evidence type="ECO:0000313" key="6">
    <source>
        <dbReference type="Proteomes" id="UP000440578"/>
    </source>
</evidence>
<dbReference type="OrthoDB" id="2150145at2759"/>
<evidence type="ECO:0000256" key="3">
    <source>
        <dbReference type="SAM" id="SignalP"/>
    </source>
</evidence>
<dbReference type="AlphaFoldDB" id="A0A6A4WNG9"/>
<dbReference type="PANTHER" id="PTHR10166">
    <property type="entry name" value="VOLTAGE-DEPENDENT CALCIUM CHANNEL SUBUNIT ALPHA-2/DELTA-RELATED"/>
    <property type="match status" value="1"/>
</dbReference>
<feature type="region of interest" description="Disordered" evidence="1">
    <location>
        <begin position="1174"/>
        <end position="1235"/>
    </location>
</feature>
<proteinExistence type="predicted"/>
<accession>A0A6A4WNG9</accession>
<keyword evidence="2" id="KW-0472">Membrane</keyword>
<dbReference type="InterPro" id="IPR036465">
    <property type="entry name" value="vWFA_dom_sf"/>
</dbReference>
<evidence type="ECO:0000256" key="1">
    <source>
        <dbReference type="SAM" id="MobiDB-lite"/>
    </source>
</evidence>
<comment type="caution">
    <text evidence="5">The sequence shown here is derived from an EMBL/GenBank/DDBJ whole genome shotgun (WGS) entry which is preliminary data.</text>
</comment>
<evidence type="ECO:0000259" key="4">
    <source>
        <dbReference type="PROSITE" id="PS50234"/>
    </source>
</evidence>
<dbReference type="GO" id="GO:0005245">
    <property type="term" value="F:voltage-gated calcium channel activity"/>
    <property type="evidence" value="ECO:0007669"/>
    <property type="project" value="TreeGrafter"/>
</dbReference>
<reference evidence="5 6" key="1">
    <citation type="submission" date="2019-07" db="EMBL/GenBank/DDBJ databases">
        <title>Draft genome assembly of a fouling barnacle, Amphibalanus amphitrite (Darwin, 1854): The first reference genome for Thecostraca.</title>
        <authorList>
            <person name="Kim W."/>
        </authorList>
    </citation>
    <scope>NUCLEOTIDE SEQUENCE [LARGE SCALE GENOMIC DNA]</scope>
    <source>
        <strain evidence="5">SNU_AA5</strain>
        <tissue evidence="5">Soma without cirri and trophi</tissue>
    </source>
</reference>
<feature type="compositionally biased region" description="Pro residues" evidence="1">
    <location>
        <begin position="1221"/>
        <end position="1230"/>
    </location>
</feature>
<name>A0A6A4WNG9_AMPAM</name>
<feature type="transmembrane region" description="Helical" evidence="2">
    <location>
        <begin position="1104"/>
        <end position="1122"/>
    </location>
</feature>
<feature type="domain" description="VWFA" evidence="4">
    <location>
        <begin position="293"/>
        <end position="500"/>
    </location>
</feature>
<dbReference type="CDD" id="cd18774">
    <property type="entry name" value="PDC2_HK_sensor"/>
    <property type="match status" value="1"/>
</dbReference>
<keyword evidence="2" id="KW-1133">Transmembrane helix</keyword>
<dbReference type="InterPro" id="IPR002035">
    <property type="entry name" value="VWF_A"/>
</dbReference>
<dbReference type="PANTHER" id="PTHR10166:SF66">
    <property type="entry name" value="VWFA AND CACHE DOMAIN-CONTAINING PROTEIN CG16868"/>
    <property type="match status" value="1"/>
</dbReference>
<dbReference type="PROSITE" id="PS50234">
    <property type="entry name" value="VWFA"/>
    <property type="match status" value="1"/>
</dbReference>
<feature type="signal peptide" evidence="3">
    <location>
        <begin position="1"/>
        <end position="33"/>
    </location>
</feature>
<dbReference type="Proteomes" id="UP000440578">
    <property type="component" value="Unassembled WGS sequence"/>
</dbReference>
<protein>
    <submittedName>
        <fullName evidence="5">VWFA and cache domain-containing protein 1</fullName>
    </submittedName>
</protein>
<keyword evidence="2" id="KW-0812">Transmembrane</keyword>
<keyword evidence="3" id="KW-0732">Signal</keyword>
<dbReference type="InterPro" id="IPR051173">
    <property type="entry name" value="Ca_channel_alpha-2/delta"/>
</dbReference>
<keyword evidence="6" id="KW-1185">Reference proteome</keyword>
<evidence type="ECO:0000256" key="2">
    <source>
        <dbReference type="SAM" id="Phobius"/>
    </source>
</evidence>
<sequence>MLYIFKLSLKGVMMQCTCVNLLLVILPFYLAAADQPVSVPYEDDAGYDDLNDGNNKIHPDNYVVSFTKPENVSEASNGALDNFLVSLKEAKGPAADFLQGIDIRTGAKRLSSHFVNLAMVDMGVKNLQSVYDQLPAASPEPTAADIQEVKRLASHIQAKLHRYVGALWRTRGVIEEMFWKHLHDPMTTVTPCCSLDDRDLKYSLKFGSPVNLNATCDIAPSVLEPFAFNPGRNHSLPTLQSHPSIKWQYFISKDGIHSEYPAHKFASQHDCSGYDDTRHQQVYLSTVHPAAKHVVILIDVGGRPSGHQLAVARAAARRLLHALGHTDRVAVLAVSDRVQRPATRACFKHGLSSATGDAKHFLAGFIDGCRPASAPTNHTLGLEAAFELLTRVPSLRDRSGQALVVYISRGVLGSLFEPQQVMKVMAASQRAINASVIVSAFGVASDWQSNLERDFLEHITRQDFSRYNISLQKRLTPGKLFVINSTDQLTFQVGKIFDVLNSSIASGKLPNFSLPYWDLVSKDLVVSVTQPCYHVDYFIGILGMDLHLPDLVEDITYFSQTGGRYAFIIDDHGYTLMHPSFARPLVKPRDAFHSDISSVEHRPGFAAVRRRLLAASSGSEVLRYRLWDQRGFNVTVRVLYTWQRVQDFPYTVCIAYPDERRERPPAAPSSPPLDLVYHRIDLSRSHKVALCRQFRHVATMSSASLFLSATAFLSPYDHLTGFEPSYRVVQGYMAYLSDSTRLITNPGLKRAVRDDVAMTSRVTAHWRRRLMEAATTSRYTVRTFVATSRGVLVVYPGLPLDTWYEPTRRSWYLRALEHPGRVVLSSPYLDALLVSVLGGRCQTPEVTCFLLDDRGYMISHPEHVSPWREGPVEQQHVSSKEPLLANHILSQQQFVSKKQCNSYTDNTVQRYYQFNTSMPDVVTNVGAVGDYCKQYQIVAVPGTNVFVGVVNQTCDNPAFCACSRDDRGCLNCERMEAWECECPCECRLRTDLCTEEVLDQHDTCGAVPETVYGPRVDRDVSHLADCVPVTCQTRQNASECVGVLGCEWCQLEADGRTPLSRPFCTDMERCFRGVLGAASPYGDRGPGVRAGGILPATSSPVGPVAGGIIGAFVSLALAVLCYRHRAAGRYRQAVPLALEEEEDEVAELELEPPPPAAVNRLALAPAAAVSPYRLNPGYRRPAAGTESDHGYSTMTPHDDSEAAGEPDPVRAASPASSMLSSPPPSAPVPLPDQTALRPHQIRAEALVHAVDAV</sequence>
<dbReference type="SUPFAM" id="SSF53300">
    <property type="entry name" value="vWA-like"/>
    <property type="match status" value="1"/>
</dbReference>